<dbReference type="Gene3D" id="3.40.50.2300">
    <property type="match status" value="1"/>
</dbReference>
<keyword evidence="1 2" id="KW-0597">Phosphoprotein</keyword>
<comment type="caution">
    <text evidence="4">The sequence shown here is derived from an EMBL/GenBank/DDBJ whole genome shotgun (WGS) entry which is preliminary data.</text>
</comment>
<dbReference type="RefSeq" id="WP_103437133.1">
    <property type="nucleotide sequence ID" value="NZ_WJRT01000060.1"/>
</dbReference>
<reference evidence="4 5" key="2">
    <citation type="submission" date="2018-03" db="EMBL/GenBank/DDBJ databases">
        <title>Draft genome of Pseudomonas putida strain KT-27.</title>
        <authorList>
            <person name="Yoshizawa S."/>
            <person name="Khan N.H."/>
            <person name="Nishimura M."/>
            <person name="Chiura H.X."/>
            <person name="Ogura Y."/>
            <person name="Hayashi T."/>
            <person name="Kogure K."/>
        </authorList>
    </citation>
    <scope>NUCLEOTIDE SEQUENCE [LARGE SCALE GENOMIC DNA]</scope>
    <source>
        <strain evidence="4 5">KT-27</strain>
    </source>
</reference>
<accession>A0A2S3WDQ5</accession>
<organism evidence="4 5">
    <name type="scientific">Pseudomonas putida</name>
    <name type="common">Arthrobacter siderocapsulatus</name>
    <dbReference type="NCBI Taxonomy" id="303"/>
    <lineage>
        <taxon>Bacteria</taxon>
        <taxon>Pseudomonadati</taxon>
        <taxon>Pseudomonadota</taxon>
        <taxon>Gammaproteobacteria</taxon>
        <taxon>Pseudomonadales</taxon>
        <taxon>Pseudomonadaceae</taxon>
        <taxon>Pseudomonas</taxon>
    </lineage>
</organism>
<dbReference type="InterPro" id="IPR011006">
    <property type="entry name" value="CheY-like_superfamily"/>
</dbReference>
<sequence length="110" mass="11733">MAVPLAVNDAQVLLVEDNAQVGEITVSLLQELGYKTQSVTSAAVAIELLQERHSSVDVVLSDVVMPGMTGLELADVISERWPGLPVVLVSGYSRALSQGSPRHPQLLKKT</sequence>
<dbReference type="Pfam" id="PF00072">
    <property type="entry name" value="Response_reg"/>
    <property type="match status" value="1"/>
</dbReference>
<dbReference type="InterPro" id="IPR050595">
    <property type="entry name" value="Bact_response_regulator"/>
</dbReference>
<protein>
    <recommendedName>
        <fullName evidence="3">Response regulatory domain-containing protein</fullName>
    </recommendedName>
</protein>
<feature type="domain" description="Response regulatory" evidence="3">
    <location>
        <begin position="11"/>
        <end position="110"/>
    </location>
</feature>
<dbReference type="SUPFAM" id="SSF52172">
    <property type="entry name" value="CheY-like"/>
    <property type="match status" value="1"/>
</dbReference>
<gene>
    <name evidence="4" type="ORF">BGP80_14165</name>
</gene>
<evidence type="ECO:0000313" key="4">
    <source>
        <dbReference type="EMBL" id="POF89049.1"/>
    </source>
</evidence>
<evidence type="ECO:0000256" key="1">
    <source>
        <dbReference type="ARBA" id="ARBA00022553"/>
    </source>
</evidence>
<name>A0A2S3WDQ5_PSEPU</name>
<dbReference type="SMART" id="SM00448">
    <property type="entry name" value="REC"/>
    <property type="match status" value="1"/>
</dbReference>
<proteinExistence type="predicted"/>
<dbReference type="EMBL" id="MIND01000018">
    <property type="protein sequence ID" value="POF89049.1"/>
    <property type="molecule type" value="Genomic_DNA"/>
</dbReference>
<evidence type="ECO:0000313" key="5">
    <source>
        <dbReference type="Proteomes" id="UP000237194"/>
    </source>
</evidence>
<reference evidence="4 5" key="1">
    <citation type="submission" date="2016-08" db="EMBL/GenBank/DDBJ databases">
        <authorList>
            <person name="Seilhamer J.J."/>
        </authorList>
    </citation>
    <scope>NUCLEOTIDE SEQUENCE [LARGE SCALE GENOMIC DNA]</scope>
    <source>
        <strain evidence="4 5">KT-27</strain>
    </source>
</reference>
<dbReference type="GO" id="GO:0000160">
    <property type="term" value="P:phosphorelay signal transduction system"/>
    <property type="evidence" value="ECO:0007669"/>
    <property type="project" value="InterPro"/>
</dbReference>
<dbReference type="PROSITE" id="PS50110">
    <property type="entry name" value="RESPONSE_REGULATORY"/>
    <property type="match status" value="1"/>
</dbReference>
<feature type="modified residue" description="4-aspartylphosphate" evidence="2">
    <location>
        <position position="62"/>
    </location>
</feature>
<evidence type="ECO:0000256" key="2">
    <source>
        <dbReference type="PROSITE-ProRule" id="PRU00169"/>
    </source>
</evidence>
<dbReference type="InterPro" id="IPR001789">
    <property type="entry name" value="Sig_transdc_resp-reg_receiver"/>
</dbReference>
<dbReference type="Proteomes" id="UP000237194">
    <property type="component" value="Unassembled WGS sequence"/>
</dbReference>
<dbReference type="AlphaFoldDB" id="A0A2S3WDQ5"/>
<dbReference type="PANTHER" id="PTHR44591">
    <property type="entry name" value="STRESS RESPONSE REGULATOR PROTEIN 1"/>
    <property type="match status" value="1"/>
</dbReference>
<evidence type="ECO:0000259" key="3">
    <source>
        <dbReference type="PROSITE" id="PS50110"/>
    </source>
</evidence>
<dbReference type="PANTHER" id="PTHR44591:SF3">
    <property type="entry name" value="RESPONSE REGULATORY DOMAIN-CONTAINING PROTEIN"/>
    <property type="match status" value="1"/>
</dbReference>